<dbReference type="RefSeq" id="WP_121091477.1">
    <property type="nucleotide sequence ID" value="NZ_RBZU01000024.1"/>
</dbReference>
<proteinExistence type="predicted"/>
<dbReference type="InterPro" id="IPR003594">
    <property type="entry name" value="HATPase_dom"/>
</dbReference>
<evidence type="ECO:0000313" key="10">
    <source>
        <dbReference type="Proteomes" id="UP000270342"/>
    </source>
</evidence>
<evidence type="ECO:0000256" key="7">
    <source>
        <dbReference type="SAM" id="MobiDB-lite"/>
    </source>
</evidence>
<keyword evidence="3" id="KW-0597">Phosphoprotein</keyword>
<dbReference type="EMBL" id="RBZU01000024">
    <property type="protein sequence ID" value="RKP43778.1"/>
    <property type="molecule type" value="Genomic_DNA"/>
</dbReference>
<dbReference type="PANTHER" id="PTHR44936">
    <property type="entry name" value="SENSOR PROTEIN CREC"/>
    <property type="match status" value="1"/>
</dbReference>
<evidence type="ECO:0000259" key="8">
    <source>
        <dbReference type="PROSITE" id="PS50109"/>
    </source>
</evidence>
<dbReference type="SUPFAM" id="SSF55874">
    <property type="entry name" value="ATPase domain of HSP90 chaperone/DNA topoisomerase II/histidine kinase"/>
    <property type="match status" value="2"/>
</dbReference>
<sequence>MPKSSQLHFDVSSGLKSVLGSELITNDEVAIFELVKNSFDAAAKNVALYFGDNTIMVADDGNGMTLPDIRNKWLFVAYSSKRQVNQKNDFRDDIAARRNYAGSKGIGRFSTDRLGEIVTLQTRSKSDPSGPVHAVTVDWSLFDRDHQAHFDSIGVRYRRLDDGFELPDLLPPPVHGTVVTIRKTKQAWDRNEILNLKSALSKLINPFGAEADGFNIAVFAPREVPADEETIKAASKRDENIAPNDLVNGPVGNFIFTTLQGKTTYIEVCIDPSTNKIVSSLTDRGELIYRISEPNPYALLRESGFSCQLYFLNQSAKATFARRMGVPSVQFGSVFLFRNGFRVFPIGEVGDDWFGMDRRKAQGYARFLGTRDLIGRMDVAGTDEDFKEASSRNTGLIETLAAKQLRVCFFENCLKRLERYVVPVTFVDREDKNTSDLSRLMTDPGKARVAAALAKLVDSDEIELLEYNKSLISILSERSAHFETSLLHLRSIAEKTADAQLFHSIETAEKRFEELRRSEENARKQADEERTAKEAAQARASKAETLAVQVTEQLKEEKSRNLFLSSIATLDTDTILSLHHQVTIYAVDIQQQIENFIVEINGQKSVSPDDILDLLERITLLNKKVMGVSKFATKANFRLEAEQIEADLGNYVEQYINGVAKNFPNGGMTLEITSESKTFTKKFKPIDVSVVVDNLVANARKAGARRVRFTITTPEKDVLHIRVDDNGRGLHPSIQDRRRIFEKGFTTTDGSGLGLYHIQHVLGELKGTIELTESAWERGTSFIIRISK</sequence>
<dbReference type="Gene3D" id="3.30.565.10">
    <property type="entry name" value="Histidine kinase-like ATPase, C-terminal domain"/>
    <property type="match status" value="2"/>
</dbReference>
<dbReference type="Pfam" id="PF13589">
    <property type="entry name" value="HATPase_c_3"/>
    <property type="match status" value="1"/>
</dbReference>
<protein>
    <recommendedName>
        <fullName evidence="2">histidine kinase</fullName>
        <ecNumber evidence="2">2.7.13.3</ecNumber>
    </recommendedName>
</protein>
<dbReference type="InterPro" id="IPR036890">
    <property type="entry name" value="HATPase_C_sf"/>
</dbReference>
<dbReference type="InterPro" id="IPR050980">
    <property type="entry name" value="2C_sensor_his_kinase"/>
</dbReference>
<keyword evidence="5" id="KW-0418">Kinase</keyword>
<gene>
    <name evidence="9" type="ORF">D7S86_28315</name>
</gene>
<evidence type="ECO:0000256" key="2">
    <source>
        <dbReference type="ARBA" id="ARBA00012438"/>
    </source>
</evidence>
<dbReference type="OrthoDB" id="9816482at2"/>
<evidence type="ECO:0000256" key="5">
    <source>
        <dbReference type="ARBA" id="ARBA00022777"/>
    </source>
</evidence>
<comment type="catalytic activity">
    <reaction evidence="1">
        <text>ATP + protein L-histidine = ADP + protein N-phospho-L-histidine.</text>
        <dbReference type="EC" id="2.7.13.3"/>
    </reaction>
</comment>
<dbReference type="AlphaFoldDB" id="A0A494WZ23"/>
<evidence type="ECO:0000313" key="9">
    <source>
        <dbReference type="EMBL" id="RKP43778.1"/>
    </source>
</evidence>
<dbReference type="PRINTS" id="PR00344">
    <property type="entry name" value="BCTRLSENSOR"/>
</dbReference>
<accession>A0A494WZ23</accession>
<keyword evidence="6" id="KW-0902">Two-component regulatory system</keyword>
<keyword evidence="10" id="KW-1185">Reference proteome</keyword>
<evidence type="ECO:0000256" key="4">
    <source>
        <dbReference type="ARBA" id="ARBA00022679"/>
    </source>
</evidence>
<dbReference type="PROSITE" id="PS50109">
    <property type="entry name" value="HIS_KIN"/>
    <property type="match status" value="1"/>
</dbReference>
<dbReference type="Pfam" id="PF02518">
    <property type="entry name" value="HATPase_c"/>
    <property type="match status" value="1"/>
</dbReference>
<feature type="domain" description="Histidine kinase" evidence="8">
    <location>
        <begin position="577"/>
        <end position="788"/>
    </location>
</feature>
<dbReference type="InterPro" id="IPR004358">
    <property type="entry name" value="Sig_transdc_His_kin-like_C"/>
</dbReference>
<dbReference type="EC" id="2.7.13.3" evidence="2"/>
<dbReference type="InterPro" id="IPR005467">
    <property type="entry name" value="His_kinase_dom"/>
</dbReference>
<keyword evidence="4" id="KW-0808">Transferase</keyword>
<dbReference type="PANTHER" id="PTHR44936:SF9">
    <property type="entry name" value="SENSOR PROTEIN CREC"/>
    <property type="match status" value="1"/>
</dbReference>
<organism evidence="9 10">
    <name type="scientific">Pararobbsia silviterrae</name>
    <dbReference type="NCBI Taxonomy" id="1792498"/>
    <lineage>
        <taxon>Bacteria</taxon>
        <taxon>Pseudomonadati</taxon>
        <taxon>Pseudomonadota</taxon>
        <taxon>Betaproteobacteria</taxon>
        <taxon>Burkholderiales</taxon>
        <taxon>Burkholderiaceae</taxon>
        <taxon>Pararobbsia</taxon>
    </lineage>
</organism>
<dbReference type="SMART" id="SM00387">
    <property type="entry name" value="HATPase_c"/>
    <property type="match status" value="1"/>
</dbReference>
<name>A0A494WZ23_9BURK</name>
<evidence type="ECO:0000256" key="1">
    <source>
        <dbReference type="ARBA" id="ARBA00000085"/>
    </source>
</evidence>
<dbReference type="GO" id="GO:0000160">
    <property type="term" value="P:phosphorelay signal transduction system"/>
    <property type="evidence" value="ECO:0007669"/>
    <property type="project" value="UniProtKB-KW"/>
</dbReference>
<dbReference type="GO" id="GO:0004673">
    <property type="term" value="F:protein histidine kinase activity"/>
    <property type="evidence" value="ECO:0007669"/>
    <property type="project" value="UniProtKB-EC"/>
</dbReference>
<feature type="region of interest" description="Disordered" evidence="7">
    <location>
        <begin position="518"/>
        <end position="538"/>
    </location>
</feature>
<comment type="caution">
    <text evidence="9">The sequence shown here is derived from an EMBL/GenBank/DDBJ whole genome shotgun (WGS) entry which is preliminary data.</text>
</comment>
<dbReference type="Proteomes" id="UP000270342">
    <property type="component" value="Unassembled WGS sequence"/>
</dbReference>
<evidence type="ECO:0000256" key="3">
    <source>
        <dbReference type="ARBA" id="ARBA00022553"/>
    </source>
</evidence>
<reference evidence="9 10" key="1">
    <citation type="submission" date="2018-10" db="EMBL/GenBank/DDBJ databases">
        <title>Robbsia sp. DHC34, isolated from soil.</title>
        <authorList>
            <person name="Gao Z.-H."/>
            <person name="Qiu L.-H."/>
        </authorList>
    </citation>
    <scope>NUCLEOTIDE SEQUENCE [LARGE SCALE GENOMIC DNA]</scope>
    <source>
        <strain evidence="9 10">DHC34</strain>
    </source>
</reference>
<evidence type="ECO:0000256" key="6">
    <source>
        <dbReference type="ARBA" id="ARBA00023012"/>
    </source>
</evidence>
<feature type="compositionally biased region" description="Basic and acidic residues" evidence="7">
    <location>
        <begin position="518"/>
        <end position="533"/>
    </location>
</feature>